<dbReference type="SUPFAM" id="SSF53474">
    <property type="entry name" value="alpha/beta-Hydrolases"/>
    <property type="match status" value="1"/>
</dbReference>
<reference evidence="4 5" key="1">
    <citation type="journal article" date="2024" name="Nat. Commun.">
        <title>Phylogenomics reveals the evolutionary origins of lichenization in chlorophyte algae.</title>
        <authorList>
            <person name="Puginier C."/>
            <person name="Libourel C."/>
            <person name="Otte J."/>
            <person name="Skaloud P."/>
            <person name="Haon M."/>
            <person name="Grisel S."/>
            <person name="Petersen M."/>
            <person name="Berrin J.G."/>
            <person name="Delaux P.M."/>
            <person name="Dal Grande F."/>
            <person name="Keller J."/>
        </authorList>
    </citation>
    <scope>NUCLEOTIDE SEQUENCE [LARGE SCALE GENOMIC DNA]</scope>
    <source>
        <strain evidence="4 5">SAG 2043</strain>
    </source>
</reference>
<dbReference type="InterPro" id="IPR002921">
    <property type="entry name" value="Fungal_lipase-type"/>
</dbReference>
<evidence type="ECO:0000259" key="3">
    <source>
        <dbReference type="Pfam" id="PF01764"/>
    </source>
</evidence>
<feature type="transmembrane region" description="Helical" evidence="2">
    <location>
        <begin position="385"/>
        <end position="406"/>
    </location>
</feature>
<evidence type="ECO:0000256" key="2">
    <source>
        <dbReference type="SAM" id="Phobius"/>
    </source>
</evidence>
<feature type="region of interest" description="Disordered" evidence="1">
    <location>
        <begin position="1"/>
        <end position="80"/>
    </location>
</feature>
<protein>
    <recommendedName>
        <fullName evidence="3">Fungal lipase-type domain-containing protein</fullName>
    </recommendedName>
</protein>
<feature type="transmembrane region" description="Helical" evidence="2">
    <location>
        <begin position="451"/>
        <end position="477"/>
    </location>
</feature>
<comment type="caution">
    <text evidence="4">The sequence shown here is derived from an EMBL/GenBank/DDBJ whole genome shotgun (WGS) entry which is preliminary data.</text>
</comment>
<dbReference type="PANTHER" id="PTHR45856">
    <property type="entry name" value="ALPHA/BETA-HYDROLASES SUPERFAMILY PROTEIN"/>
    <property type="match status" value="1"/>
</dbReference>
<dbReference type="AlphaFoldDB" id="A0AAW1R7D9"/>
<dbReference type="Pfam" id="PF01764">
    <property type="entry name" value="Lipase_3"/>
    <property type="match status" value="1"/>
</dbReference>
<feature type="transmembrane region" description="Helical" evidence="2">
    <location>
        <begin position="161"/>
        <end position="182"/>
    </location>
</feature>
<dbReference type="InterPro" id="IPR029058">
    <property type="entry name" value="AB_hydrolase_fold"/>
</dbReference>
<feature type="region of interest" description="Disordered" evidence="1">
    <location>
        <begin position="920"/>
        <end position="946"/>
    </location>
</feature>
<evidence type="ECO:0000313" key="4">
    <source>
        <dbReference type="EMBL" id="KAK9829664.1"/>
    </source>
</evidence>
<feature type="transmembrane region" description="Helical" evidence="2">
    <location>
        <begin position="313"/>
        <end position="337"/>
    </location>
</feature>
<gene>
    <name evidence="4" type="ORF">WJX72_007213</name>
</gene>
<dbReference type="PANTHER" id="PTHR45856:SF24">
    <property type="entry name" value="FUNGAL LIPASE-LIKE DOMAIN-CONTAINING PROTEIN"/>
    <property type="match status" value="1"/>
</dbReference>
<dbReference type="GO" id="GO:0006629">
    <property type="term" value="P:lipid metabolic process"/>
    <property type="evidence" value="ECO:0007669"/>
    <property type="project" value="InterPro"/>
</dbReference>
<dbReference type="CDD" id="cd00519">
    <property type="entry name" value="Lipase_3"/>
    <property type="match status" value="1"/>
</dbReference>
<dbReference type="Proteomes" id="UP001489004">
    <property type="component" value="Unassembled WGS sequence"/>
</dbReference>
<keyword evidence="5" id="KW-1185">Reference proteome</keyword>
<keyword evidence="2" id="KW-1133">Transmembrane helix</keyword>
<feature type="transmembrane region" description="Helical" evidence="2">
    <location>
        <begin position="202"/>
        <end position="221"/>
    </location>
</feature>
<keyword evidence="2" id="KW-0812">Transmembrane</keyword>
<feature type="compositionally biased region" description="Low complexity" evidence="1">
    <location>
        <begin position="14"/>
        <end position="30"/>
    </location>
</feature>
<dbReference type="InterPro" id="IPR051218">
    <property type="entry name" value="Sec_MonoDiacylglyc_Lipase"/>
</dbReference>
<keyword evidence="2" id="KW-0472">Membrane</keyword>
<feature type="compositionally biased region" description="Low complexity" evidence="1">
    <location>
        <begin position="51"/>
        <end position="66"/>
    </location>
</feature>
<sequence>MYNQVMEPGLAVQSADSASSHSLHTSASSLGQPAVGRSGARPHATAVQGNSCHSPGDSSYSSGSKSLQEPTQDPLPAYIFDPEPPAVADSSSGADIESGDQYWHQVILRVELATSAEIKASQALLFATSLVAFLAQFVLLANKILQPNEQTWFSTNYLERTNVIVASVCMAMLLLVLAAFAVNLLRADKTKHWCRRKRRLSLLALSKVVIQLGGLSAYLAINIHVATSLCAWTDEFVSWGLFVRGTCLSLLYLIFLVEARNTNPWLPSKRRAWLRRRLHKPNLLGGLEPGPVLNTGRAGTAGVRLVLDGPWKLHWFAFTYILVYYLFICGVQIYTAFEYQQARRNDRLAAKQAKELGEVQPDCRTVHYDCGVAKGQTTWLLVDQAVTFSLFLLYCRYMYIGFRHLWLHPYSAHKLSNVATRLQLRQTLPIFLITQICIVLSWYVMPYSCASLIMTVMGSIPQELLLSTLVAVSAFYFMPKRPNKSHPFPLDWLQEFACVALADSNAAAEPGDRVTTCSAGRSMHQPTLNRTSTLTRLSSPVFWRRPTLRRALAAEPLFCVETAIKAAFWSHMVYNYPPVKPLIVEEMPHAMGIWDFSAVEEVVEPSVDSKALLAWNKHRLLVVFRGTASMANALTNIRAWRTAHPPKRGWYCLCRQPLVHSGFLHAWRAGGFHTRVLMRIRSLLDSGEVDAGSCRVVVTGHSLGGAMATLAAYDVQKEFGFSDLSCYTYGAPRTGNHSFAKDLKTVIPDTWHIINDQDAIPRTGKLVCLYKMPGHRVIINLKGDLVVRPSMLEATLRMRFGGGKLADHMYKSYQRAFVAILASQWGDKYQHGGRTGVQQMLTNPHMLYVLQQVGFGRLVDQARRVGHVQPLGRKSRSHLLQEQAASAHDDLAWKLAEGVTKVTGAFVPVAPRVLEDGEKYSADAQGGDGGQPAPCGVAASESEHVS</sequence>
<proteinExistence type="predicted"/>
<evidence type="ECO:0000313" key="5">
    <source>
        <dbReference type="Proteomes" id="UP001489004"/>
    </source>
</evidence>
<name>A0AAW1R7D9_9CHLO</name>
<feature type="transmembrane region" description="Helical" evidence="2">
    <location>
        <begin position="241"/>
        <end position="259"/>
    </location>
</feature>
<accession>A0AAW1R7D9</accession>
<feature type="domain" description="Fungal lipase-type" evidence="3">
    <location>
        <begin position="622"/>
        <end position="763"/>
    </location>
</feature>
<feature type="transmembrane region" description="Helical" evidence="2">
    <location>
        <begin position="427"/>
        <end position="445"/>
    </location>
</feature>
<feature type="transmembrane region" description="Helical" evidence="2">
    <location>
        <begin position="123"/>
        <end position="141"/>
    </location>
</feature>
<dbReference type="Gene3D" id="3.40.50.1820">
    <property type="entry name" value="alpha/beta hydrolase"/>
    <property type="match status" value="1"/>
</dbReference>
<dbReference type="EMBL" id="JALJOR010000001">
    <property type="protein sequence ID" value="KAK9829664.1"/>
    <property type="molecule type" value="Genomic_DNA"/>
</dbReference>
<evidence type="ECO:0000256" key="1">
    <source>
        <dbReference type="SAM" id="MobiDB-lite"/>
    </source>
</evidence>
<organism evidence="4 5">
    <name type="scientific">[Myrmecia] bisecta</name>
    <dbReference type="NCBI Taxonomy" id="41462"/>
    <lineage>
        <taxon>Eukaryota</taxon>
        <taxon>Viridiplantae</taxon>
        <taxon>Chlorophyta</taxon>
        <taxon>core chlorophytes</taxon>
        <taxon>Trebouxiophyceae</taxon>
        <taxon>Trebouxiales</taxon>
        <taxon>Trebouxiaceae</taxon>
        <taxon>Myrmecia</taxon>
    </lineage>
</organism>